<accession>A0AAV4BT97</accession>
<dbReference type="AlphaFoldDB" id="A0AAV4BT97"/>
<name>A0AAV4BT97_9GAST</name>
<reference evidence="2 3" key="1">
    <citation type="journal article" date="2021" name="Elife">
        <title>Chloroplast acquisition without the gene transfer in kleptoplastic sea slugs, Plakobranchus ocellatus.</title>
        <authorList>
            <person name="Maeda T."/>
            <person name="Takahashi S."/>
            <person name="Yoshida T."/>
            <person name="Shimamura S."/>
            <person name="Takaki Y."/>
            <person name="Nagai Y."/>
            <person name="Toyoda A."/>
            <person name="Suzuki Y."/>
            <person name="Arimoto A."/>
            <person name="Ishii H."/>
            <person name="Satoh N."/>
            <person name="Nishiyama T."/>
            <person name="Hasebe M."/>
            <person name="Maruyama T."/>
            <person name="Minagawa J."/>
            <person name="Obokata J."/>
            <person name="Shigenobu S."/>
        </authorList>
    </citation>
    <scope>NUCLEOTIDE SEQUENCE [LARGE SCALE GENOMIC DNA]</scope>
</reference>
<keyword evidence="3" id="KW-1185">Reference proteome</keyword>
<dbReference type="EMBL" id="BLXT01005511">
    <property type="protein sequence ID" value="GFO23691.1"/>
    <property type="molecule type" value="Genomic_DNA"/>
</dbReference>
<protein>
    <submittedName>
        <fullName evidence="2">Uncharacterized protein</fullName>
    </submittedName>
</protein>
<comment type="caution">
    <text evidence="2">The sequence shown here is derived from an EMBL/GenBank/DDBJ whole genome shotgun (WGS) entry which is preliminary data.</text>
</comment>
<gene>
    <name evidence="2" type="ORF">PoB_005019600</name>
</gene>
<proteinExistence type="predicted"/>
<dbReference type="Proteomes" id="UP000735302">
    <property type="component" value="Unassembled WGS sequence"/>
</dbReference>
<feature type="region of interest" description="Disordered" evidence="1">
    <location>
        <begin position="85"/>
        <end position="105"/>
    </location>
</feature>
<evidence type="ECO:0000256" key="1">
    <source>
        <dbReference type="SAM" id="MobiDB-lite"/>
    </source>
</evidence>
<evidence type="ECO:0000313" key="2">
    <source>
        <dbReference type="EMBL" id="GFO23691.1"/>
    </source>
</evidence>
<organism evidence="2 3">
    <name type="scientific">Plakobranchus ocellatus</name>
    <dbReference type="NCBI Taxonomy" id="259542"/>
    <lineage>
        <taxon>Eukaryota</taxon>
        <taxon>Metazoa</taxon>
        <taxon>Spiralia</taxon>
        <taxon>Lophotrochozoa</taxon>
        <taxon>Mollusca</taxon>
        <taxon>Gastropoda</taxon>
        <taxon>Heterobranchia</taxon>
        <taxon>Euthyneura</taxon>
        <taxon>Panpulmonata</taxon>
        <taxon>Sacoglossa</taxon>
        <taxon>Placobranchoidea</taxon>
        <taxon>Plakobranchidae</taxon>
        <taxon>Plakobranchus</taxon>
    </lineage>
</organism>
<sequence>MIFRVCALAPSPKRLSTNAEWCAQYWVKIKADPVTLAAWKEKKKADNKLRWASRSEEQREDMKERARLRQLKRKYGILKKISHSQYGCQTRDSGPSFLNSSSFAN</sequence>
<evidence type="ECO:0000313" key="3">
    <source>
        <dbReference type="Proteomes" id="UP000735302"/>
    </source>
</evidence>